<comment type="caution">
    <text evidence="8">The sequence shown here is derived from an EMBL/GenBank/DDBJ whole genome shotgun (WGS) entry which is preliminary data.</text>
</comment>
<dbReference type="GO" id="GO:0004497">
    <property type="term" value="F:monooxygenase activity"/>
    <property type="evidence" value="ECO:0007669"/>
    <property type="project" value="InterPro"/>
</dbReference>
<evidence type="ECO:0000256" key="5">
    <source>
        <dbReference type="ARBA" id="ARBA00023002"/>
    </source>
</evidence>
<evidence type="ECO:0000256" key="1">
    <source>
        <dbReference type="ARBA" id="ARBA00001971"/>
    </source>
</evidence>
<evidence type="ECO:0000313" key="9">
    <source>
        <dbReference type="Proteomes" id="UP000799444"/>
    </source>
</evidence>
<evidence type="ECO:0000256" key="4">
    <source>
        <dbReference type="ARBA" id="ARBA00022723"/>
    </source>
</evidence>
<dbReference type="GO" id="GO:0020037">
    <property type="term" value="F:heme binding"/>
    <property type="evidence" value="ECO:0007669"/>
    <property type="project" value="InterPro"/>
</dbReference>
<dbReference type="InterPro" id="IPR036396">
    <property type="entry name" value="Cyt_P450_sf"/>
</dbReference>
<keyword evidence="4 7" id="KW-0479">Metal-binding</keyword>
<dbReference type="GO" id="GO:0005506">
    <property type="term" value="F:iron ion binding"/>
    <property type="evidence" value="ECO:0007669"/>
    <property type="project" value="InterPro"/>
</dbReference>
<comment type="cofactor">
    <cofactor evidence="1 7">
        <name>heme</name>
        <dbReference type="ChEBI" id="CHEBI:30413"/>
    </cofactor>
</comment>
<keyword evidence="9" id="KW-1185">Reference proteome</keyword>
<dbReference type="OrthoDB" id="1844152at2759"/>
<dbReference type="PANTHER" id="PTHR46206:SF4">
    <property type="entry name" value="P450, PUTATIVE (EUROFUNG)-RELATED"/>
    <property type="match status" value="1"/>
</dbReference>
<dbReference type="PRINTS" id="PR00465">
    <property type="entry name" value="EP450IV"/>
</dbReference>
<evidence type="ECO:0000256" key="6">
    <source>
        <dbReference type="ARBA" id="ARBA00023004"/>
    </source>
</evidence>
<dbReference type="PANTHER" id="PTHR46206">
    <property type="entry name" value="CYTOCHROME P450"/>
    <property type="match status" value="1"/>
</dbReference>
<evidence type="ECO:0000256" key="2">
    <source>
        <dbReference type="ARBA" id="ARBA00004685"/>
    </source>
</evidence>
<dbReference type="EMBL" id="ML996297">
    <property type="protein sequence ID" value="KAF2728066.1"/>
    <property type="molecule type" value="Genomic_DNA"/>
</dbReference>
<accession>A0A9P4QNK7</accession>
<evidence type="ECO:0000256" key="3">
    <source>
        <dbReference type="ARBA" id="ARBA00010617"/>
    </source>
</evidence>
<dbReference type="GO" id="GO:0016705">
    <property type="term" value="F:oxidoreductase activity, acting on paired donors, with incorporation or reduction of molecular oxygen"/>
    <property type="evidence" value="ECO:0007669"/>
    <property type="project" value="InterPro"/>
</dbReference>
<dbReference type="InterPro" id="IPR001128">
    <property type="entry name" value="Cyt_P450"/>
</dbReference>
<gene>
    <name evidence="8" type="ORF">EJ04DRAFT_477968</name>
</gene>
<dbReference type="CDD" id="cd11041">
    <property type="entry name" value="CYP503A1-like"/>
    <property type="match status" value="1"/>
</dbReference>
<comment type="pathway">
    <text evidence="2">Mycotoxin biosynthesis.</text>
</comment>
<dbReference type="Pfam" id="PF00067">
    <property type="entry name" value="p450"/>
    <property type="match status" value="1"/>
</dbReference>
<protein>
    <submittedName>
        <fullName evidence="8">Cytochrome P450</fullName>
    </submittedName>
</protein>
<proteinExistence type="inferred from homology"/>
<dbReference type="AlphaFoldDB" id="A0A9P4QNK7"/>
<keyword evidence="5" id="KW-0560">Oxidoreductase</keyword>
<dbReference type="InterPro" id="IPR002403">
    <property type="entry name" value="Cyt_P450_E_grp-IV"/>
</dbReference>
<dbReference type="SUPFAM" id="SSF48264">
    <property type="entry name" value="Cytochrome P450"/>
    <property type="match status" value="1"/>
</dbReference>
<evidence type="ECO:0000256" key="7">
    <source>
        <dbReference type="PIRSR" id="PIRSR602403-1"/>
    </source>
</evidence>
<name>A0A9P4QNK7_9PLEO</name>
<organism evidence="8 9">
    <name type="scientific">Polyplosphaeria fusca</name>
    <dbReference type="NCBI Taxonomy" id="682080"/>
    <lineage>
        <taxon>Eukaryota</taxon>
        <taxon>Fungi</taxon>
        <taxon>Dikarya</taxon>
        <taxon>Ascomycota</taxon>
        <taxon>Pezizomycotina</taxon>
        <taxon>Dothideomycetes</taxon>
        <taxon>Pleosporomycetidae</taxon>
        <taxon>Pleosporales</taxon>
        <taxon>Tetraplosphaeriaceae</taxon>
        <taxon>Polyplosphaeria</taxon>
    </lineage>
</organism>
<reference evidence="8" key="1">
    <citation type="journal article" date="2020" name="Stud. Mycol.">
        <title>101 Dothideomycetes genomes: a test case for predicting lifestyles and emergence of pathogens.</title>
        <authorList>
            <person name="Haridas S."/>
            <person name="Albert R."/>
            <person name="Binder M."/>
            <person name="Bloem J."/>
            <person name="Labutti K."/>
            <person name="Salamov A."/>
            <person name="Andreopoulos B."/>
            <person name="Baker S."/>
            <person name="Barry K."/>
            <person name="Bills G."/>
            <person name="Bluhm B."/>
            <person name="Cannon C."/>
            <person name="Castanera R."/>
            <person name="Culley D."/>
            <person name="Daum C."/>
            <person name="Ezra D."/>
            <person name="Gonzalez J."/>
            <person name="Henrissat B."/>
            <person name="Kuo A."/>
            <person name="Liang C."/>
            <person name="Lipzen A."/>
            <person name="Lutzoni F."/>
            <person name="Magnuson J."/>
            <person name="Mondo S."/>
            <person name="Nolan M."/>
            <person name="Ohm R."/>
            <person name="Pangilinan J."/>
            <person name="Park H.-J."/>
            <person name="Ramirez L."/>
            <person name="Alfaro M."/>
            <person name="Sun H."/>
            <person name="Tritt A."/>
            <person name="Yoshinaga Y."/>
            <person name="Zwiers L.-H."/>
            <person name="Turgeon B."/>
            <person name="Goodwin S."/>
            <person name="Spatafora J."/>
            <person name="Crous P."/>
            <person name="Grigoriev I."/>
        </authorList>
    </citation>
    <scope>NUCLEOTIDE SEQUENCE</scope>
    <source>
        <strain evidence="8">CBS 125425</strain>
    </source>
</reference>
<evidence type="ECO:0000313" key="8">
    <source>
        <dbReference type="EMBL" id="KAF2728066.1"/>
    </source>
</evidence>
<sequence>MASQEVLNAVPTVSPIWGELPHFNASTIGRFNAALPAFVVNNQTLLSKLSLYLLLAIPLLLYANKKAEYDDGIPLLNRKFALEPRIFARFRWAFNSRKILDEGYAKYRDQPYRLAKGHADVLVLPEPWIHELNKLPLHCISSRKSHSTSLTGYLNGMDVVKETGHHVKMLLSRVTPALPVLLPNVSKRVQTTINDNFPKQGEDWKPVKPVQEIVLCIAQAVTVSLFGPPICDTPELVELCYVFTENVFSIMFVMRFVPYFLQHALVWLTPFKWRLERNWKQLEGFVMPEARKRKETPGLVKEPNLLSWMIDEAKSEEETDPWMLTRLIGSVIAGGTYSSAAFISGVIADLVNSPDALAEIQEEIRETHARINGQWDMDAFNSLDKLDSAMKETSRLAPGSLLVYSRYVEEDCTLSNGTQLKKGQFITTSGHSTAHDADLFPDPEKYDALRYYNGNLEKHRAQPFRSVEGEDHRWGAGRWACPGRFIASVVSKMILVKLLDEYDFKFTDGKRPATSVVHEFVFMDPGTKIMMRRKEKSSGIVY</sequence>
<keyword evidence="7" id="KW-0349">Heme</keyword>
<keyword evidence="6 7" id="KW-0408">Iron</keyword>
<comment type="similarity">
    <text evidence="3">Belongs to the cytochrome P450 family.</text>
</comment>
<dbReference type="Gene3D" id="1.10.630.10">
    <property type="entry name" value="Cytochrome P450"/>
    <property type="match status" value="1"/>
</dbReference>
<dbReference type="Proteomes" id="UP000799444">
    <property type="component" value="Unassembled WGS sequence"/>
</dbReference>
<feature type="binding site" description="axial binding residue" evidence="7">
    <location>
        <position position="481"/>
    </location>
    <ligand>
        <name>heme</name>
        <dbReference type="ChEBI" id="CHEBI:30413"/>
    </ligand>
    <ligandPart>
        <name>Fe</name>
        <dbReference type="ChEBI" id="CHEBI:18248"/>
    </ligandPart>
</feature>